<reference evidence="2 3" key="1">
    <citation type="submission" date="2016-07" db="EMBL/GenBank/DDBJ databases">
        <title>Multiple horizontal gene transfer events from other fungi enriched the ability of initially mycotrophic Trichoderma (Ascomycota) to feed on dead plant biomass.</title>
        <authorList>
            <consortium name="DOE Joint Genome Institute"/>
            <person name="Aerts A."/>
            <person name="Atanasova L."/>
            <person name="Chenthamara K."/>
            <person name="Zhang J."/>
            <person name="Grujic M."/>
            <person name="Henrissat B."/>
            <person name="Kuo A."/>
            <person name="Salamov A."/>
            <person name="Lipzen A."/>
            <person name="Labutti K."/>
            <person name="Barry K."/>
            <person name="Miao Y."/>
            <person name="Rahimi M.J."/>
            <person name="Shen Q."/>
            <person name="Grigoriev I.V."/>
            <person name="Kubicek C.P."/>
            <person name="Druzhinina I.S."/>
        </authorList>
    </citation>
    <scope>NUCLEOTIDE SEQUENCE [LARGE SCALE GENOMIC DNA]</scope>
    <source>
        <strain evidence="2 3">CBS 226.95</strain>
    </source>
</reference>
<feature type="signal peptide" evidence="1">
    <location>
        <begin position="1"/>
        <end position="19"/>
    </location>
</feature>
<organism evidence="2 3">
    <name type="scientific">Trichoderma harzianum CBS 226.95</name>
    <dbReference type="NCBI Taxonomy" id="983964"/>
    <lineage>
        <taxon>Eukaryota</taxon>
        <taxon>Fungi</taxon>
        <taxon>Dikarya</taxon>
        <taxon>Ascomycota</taxon>
        <taxon>Pezizomycotina</taxon>
        <taxon>Sordariomycetes</taxon>
        <taxon>Hypocreomycetidae</taxon>
        <taxon>Hypocreales</taxon>
        <taxon>Hypocreaceae</taxon>
        <taxon>Trichoderma</taxon>
    </lineage>
</organism>
<evidence type="ECO:0000313" key="2">
    <source>
        <dbReference type="EMBL" id="PTB49155.1"/>
    </source>
</evidence>
<evidence type="ECO:0000256" key="1">
    <source>
        <dbReference type="SAM" id="SignalP"/>
    </source>
</evidence>
<evidence type="ECO:0000313" key="3">
    <source>
        <dbReference type="Proteomes" id="UP000241690"/>
    </source>
</evidence>
<gene>
    <name evidence="2" type="ORF">M431DRAFT_317767</name>
</gene>
<accession>A0A2T3ZWG3</accession>
<name>A0A2T3ZWG3_TRIHA</name>
<protein>
    <submittedName>
        <fullName evidence="2">Uncharacterized protein</fullName>
    </submittedName>
</protein>
<feature type="chain" id="PRO_5015680732" evidence="1">
    <location>
        <begin position="20"/>
        <end position="142"/>
    </location>
</feature>
<keyword evidence="1" id="KW-0732">Signal</keyword>
<dbReference type="EMBL" id="KZ679694">
    <property type="protein sequence ID" value="PTB49155.1"/>
    <property type="molecule type" value="Genomic_DNA"/>
</dbReference>
<sequence length="142" mass="16159">MSSLLYFFVLIEAEPFCSSLSTRMSSLLCMFTSPTRHVDQVYEITRHHPRLIKYLLKSPSILQASSQRHLSVIQLSQSYLIHPTCYISVPFSGALYIIINTQFTLNLNPTSSSSVYTFHYHQNTSFIHLSQPTSIIQPSTSP</sequence>
<dbReference type="AlphaFoldDB" id="A0A2T3ZWG3"/>
<proteinExistence type="predicted"/>
<dbReference type="Proteomes" id="UP000241690">
    <property type="component" value="Unassembled WGS sequence"/>
</dbReference>
<keyword evidence="3" id="KW-1185">Reference proteome</keyword>
<dbReference type="RefSeq" id="XP_024768832.1">
    <property type="nucleotide sequence ID" value="XM_024914275.1"/>
</dbReference>
<dbReference type="GeneID" id="36622840"/>